<gene>
    <name evidence="2" type="ORF">EYF80_016010</name>
</gene>
<protein>
    <submittedName>
        <fullName evidence="2">Uncharacterized protein</fullName>
    </submittedName>
</protein>
<keyword evidence="3" id="KW-1185">Reference proteome</keyword>
<feature type="region of interest" description="Disordered" evidence="1">
    <location>
        <begin position="1"/>
        <end position="57"/>
    </location>
</feature>
<accession>A0A4Z2I8U2</accession>
<dbReference type="Proteomes" id="UP000314294">
    <property type="component" value="Unassembled WGS sequence"/>
</dbReference>
<dbReference type="AlphaFoldDB" id="A0A4Z2I8U2"/>
<proteinExistence type="predicted"/>
<evidence type="ECO:0000256" key="1">
    <source>
        <dbReference type="SAM" id="MobiDB-lite"/>
    </source>
</evidence>
<organism evidence="2 3">
    <name type="scientific">Liparis tanakae</name>
    <name type="common">Tanaka's snailfish</name>
    <dbReference type="NCBI Taxonomy" id="230148"/>
    <lineage>
        <taxon>Eukaryota</taxon>
        <taxon>Metazoa</taxon>
        <taxon>Chordata</taxon>
        <taxon>Craniata</taxon>
        <taxon>Vertebrata</taxon>
        <taxon>Euteleostomi</taxon>
        <taxon>Actinopterygii</taxon>
        <taxon>Neopterygii</taxon>
        <taxon>Teleostei</taxon>
        <taxon>Neoteleostei</taxon>
        <taxon>Acanthomorphata</taxon>
        <taxon>Eupercaria</taxon>
        <taxon>Perciformes</taxon>
        <taxon>Cottioidei</taxon>
        <taxon>Cottales</taxon>
        <taxon>Liparidae</taxon>
        <taxon>Liparis</taxon>
    </lineage>
</organism>
<sequence length="113" mass="12530">MAPLPRRSPRRRNQWNNEVPRSWGWNSGGPSWAQRPNPSPYPAPMKSGISRSVADDKSVSVCPRLFPGPGEDPGAKNTEQVRIASPSATTNSRPPMTEVVWKKSYLRKSCMGL</sequence>
<comment type="caution">
    <text evidence="2">The sequence shown here is derived from an EMBL/GenBank/DDBJ whole genome shotgun (WGS) entry which is preliminary data.</text>
</comment>
<name>A0A4Z2I8U2_9TELE</name>
<evidence type="ECO:0000313" key="3">
    <source>
        <dbReference type="Proteomes" id="UP000314294"/>
    </source>
</evidence>
<dbReference type="EMBL" id="SRLO01000121">
    <property type="protein sequence ID" value="TNN73802.1"/>
    <property type="molecule type" value="Genomic_DNA"/>
</dbReference>
<evidence type="ECO:0000313" key="2">
    <source>
        <dbReference type="EMBL" id="TNN73802.1"/>
    </source>
</evidence>
<reference evidence="2 3" key="1">
    <citation type="submission" date="2019-03" db="EMBL/GenBank/DDBJ databases">
        <title>First draft genome of Liparis tanakae, snailfish: a comprehensive survey of snailfish specific genes.</title>
        <authorList>
            <person name="Kim W."/>
            <person name="Song I."/>
            <person name="Jeong J.-H."/>
            <person name="Kim D."/>
            <person name="Kim S."/>
            <person name="Ryu S."/>
            <person name="Song J.Y."/>
            <person name="Lee S.K."/>
        </authorList>
    </citation>
    <scope>NUCLEOTIDE SEQUENCE [LARGE SCALE GENOMIC DNA]</scope>
    <source>
        <tissue evidence="2">Muscle</tissue>
    </source>
</reference>
<feature type="compositionally biased region" description="Polar residues" evidence="1">
    <location>
        <begin position="14"/>
        <end position="29"/>
    </location>
</feature>